<dbReference type="Proteomes" id="UP000734854">
    <property type="component" value="Unassembled WGS sequence"/>
</dbReference>
<comment type="subcellular location">
    <subcellularLocation>
        <location evidence="1">Membrane</location>
        <topology evidence="1">Multi-pass membrane protein</topology>
    </subcellularLocation>
</comment>
<keyword evidence="6" id="KW-1185">Reference proteome</keyword>
<dbReference type="PANTHER" id="PTHR33222:SF2">
    <property type="entry name" value="PROTEIN CURVATURE THYLAKOID 1D, CHLOROPLASTIC"/>
    <property type="match status" value="1"/>
</dbReference>
<feature type="region of interest" description="Disordered" evidence="2">
    <location>
        <begin position="94"/>
        <end position="120"/>
    </location>
</feature>
<feature type="domain" description="Cyanobacterial aminoacyl-tRNA synthetase CAAD" evidence="4">
    <location>
        <begin position="153"/>
        <end position="228"/>
    </location>
</feature>
<keyword evidence="3" id="KW-0812">Transmembrane</keyword>
<gene>
    <name evidence="5" type="ORF">ZIOFF_002369</name>
</gene>
<sequence>MELSAPPRGLLSLRHLCRPFVAASTSPILSLHFPCPIPTKPLLSSRWSDPSPVRRSVLGFRDPGACLLRATVSDEEISTAGVVDDDAPKLVEGPSFLMNSNPSGEDNLDGGEAVDESTDSPLSKFDIKSVSACASIMLTLAHRNHFIVPQMDSEDTYPILFFGAGSLFALWISSAVISALDSVPVVPKVLEVIGLGFTAWFTSRYFIFKENRDEFFLKLQDVKERILGPSD</sequence>
<proteinExistence type="predicted"/>
<evidence type="ECO:0000259" key="4">
    <source>
        <dbReference type="Pfam" id="PF14159"/>
    </source>
</evidence>
<dbReference type="EMBL" id="JACMSC010000001">
    <property type="protein sequence ID" value="KAG6537282.1"/>
    <property type="molecule type" value="Genomic_DNA"/>
</dbReference>
<dbReference type="Pfam" id="PF14159">
    <property type="entry name" value="CAAD"/>
    <property type="match status" value="1"/>
</dbReference>
<evidence type="ECO:0000313" key="5">
    <source>
        <dbReference type="EMBL" id="KAG6537282.1"/>
    </source>
</evidence>
<dbReference type="AlphaFoldDB" id="A0A8J5HZR6"/>
<dbReference type="PANTHER" id="PTHR33222">
    <property type="match status" value="1"/>
</dbReference>
<comment type="caution">
    <text evidence="5">The sequence shown here is derived from an EMBL/GenBank/DDBJ whole genome shotgun (WGS) entry which is preliminary data.</text>
</comment>
<dbReference type="GO" id="GO:0009535">
    <property type="term" value="C:chloroplast thylakoid membrane"/>
    <property type="evidence" value="ECO:0007669"/>
    <property type="project" value="TreeGrafter"/>
</dbReference>
<feature type="transmembrane region" description="Helical" evidence="3">
    <location>
        <begin position="192"/>
        <end position="208"/>
    </location>
</feature>
<evidence type="ECO:0000256" key="1">
    <source>
        <dbReference type="ARBA" id="ARBA00004141"/>
    </source>
</evidence>
<evidence type="ECO:0000313" key="6">
    <source>
        <dbReference type="Proteomes" id="UP000734854"/>
    </source>
</evidence>
<organism evidence="5 6">
    <name type="scientific">Zingiber officinale</name>
    <name type="common">Ginger</name>
    <name type="synonym">Amomum zingiber</name>
    <dbReference type="NCBI Taxonomy" id="94328"/>
    <lineage>
        <taxon>Eukaryota</taxon>
        <taxon>Viridiplantae</taxon>
        <taxon>Streptophyta</taxon>
        <taxon>Embryophyta</taxon>
        <taxon>Tracheophyta</taxon>
        <taxon>Spermatophyta</taxon>
        <taxon>Magnoliopsida</taxon>
        <taxon>Liliopsida</taxon>
        <taxon>Zingiberales</taxon>
        <taxon>Zingiberaceae</taxon>
        <taxon>Zingiber</taxon>
    </lineage>
</organism>
<accession>A0A8J5HZR6</accession>
<protein>
    <recommendedName>
        <fullName evidence="4">Cyanobacterial aminoacyl-tRNA synthetase CAAD domain-containing protein</fullName>
    </recommendedName>
</protein>
<evidence type="ECO:0000256" key="2">
    <source>
        <dbReference type="SAM" id="MobiDB-lite"/>
    </source>
</evidence>
<dbReference type="InterPro" id="IPR025564">
    <property type="entry name" value="CAAD_dom"/>
</dbReference>
<keyword evidence="3" id="KW-1133">Transmembrane helix</keyword>
<feature type="compositionally biased region" description="Acidic residues" evidence="2">
    <location>
        <begin position="106"/>
        <end position="118"/>
    </location>
</feature>
<feature type="transmembrane region" description="Helical" evidence="3">
    <location>
        <begin position="159"/>
        <end position="180"/>
    </location>
</feature>
<name>A0A8J5HZR6_ZINOF</name>
<reference evidence="5 6" key="1">
    <citation type="submission" date="2020-08" db="EMBL/GenBank/DDBJ databases">
        <title>Plant Genome Project.</title>
        <authorList>
            <person name="Zhang R.-G."/>
        </authorList>
    </citation>
    <scope>NUCLEOTIDE SEQUENCE [LARGE SCALE GENOMIC DNA]</scope>
    <source>
        <tissue evidence="5">Rhizome</tissue>
    </source>
</reference>
<evidence type="ECO:0000256" key="3">
    <source>
        <dbReference type="SAM" id="Phobius"/>
    </source>
</evidence>
<keyword evidence="3" id="KW-0472">Membrane</keyword>
<dbReference type="InterPro" id="IPR033344">
    <property type="entry name" value="CURT1"/>
</dbReference>